<dbReference type="InterPro" id="IPR003661">
    <property type="entry name" value="HisK_dim/P_dom"/>
</dbReference>
<dbReference type="InterPro" id="IPR005467">
    <property type="entry name" value="His_kinase_dom"/>
</dbReference>
<name>A0A6I4WC28_9ACTN</name>
<dbReference type="InterPro" id="IPR003660">
    <property type="entry name" value="HAMP_dom"/>
</dbReference>
<dbReference type="Pfam" id="PF02518">
    <property type="entry name" value="HATPase_c"/>
    <property type="match status" value="1"/>
</dbReference>
<keyword evidence="5" id="KW-0808">Transferase</keyword>
<dbReference type="Gene3D" id="6.10.340.10">
    <property type="match status" value="1"/>
</dbReference>
<sequence>MSPRRLLPRPTVRLRLTLLYGGVFLAASAALLTVTYVLVDARYPAPIALGTGGAISVKVDRLGGAGKLQVADQQDVFMHRLMVESGIALAMMMVVAVALGWLIAGRILRPLRVVTATARQISEDDLHRRLDAGGPNDELKDLADTIDGLLGRMEEAFEAQRRFVAHASHELHTPLAAEKAMLEVALADPDATVESLRTTCEEVLEVGRQQERLIEALLTLARSQRGLDHREPFNLAAVVTNVLQTRQPLAEAKGLRLDADVVSAPAAGDRRLAERLVINLVDNGLRHNVAGGEVLVTTRVRDGEAVLTVSNTGPVVPPEQIDRLLQPFQRLAAGRTGTDSDGLGLGLSIVAAIVKAHGAALRVRPRPGGGLDIEVAFALPATARPGDHANGRVLRRIRRGARV</sequence>
<dbReference type="PRINTS" id="PR00344">
    <property type="entry name" value="BCTRLSENSOR"/>
</dbReference>
<dbReference type="Pfam" id="PF00672">
    <property type="entry name" value="HAMP"/>
    <property type="match status" value="1"/>
</dbReference>
<evidence type="ECO:0000256" key="5">
    <source>
        <dbReference type="ARBA" id="ARBA00022679"/>
    </source>
</evidence>
<feature type="domain" description="HAMP" evidence="13">
    <location>
        <begin position="105"/>
        <end position="158"/>
    </location>
</feature>
<dbReference type="InterPro" id="IPR004358">
    <property type="entry name" value="Sig_transdc_His_kin-like_C"/>
</dbReference>
<evidence type="ECO:0000256" key="10">
    <source>
        <dbReference type="ARBA" id="ARBA00023136"/>
    </source>
</evidence>
<evidence type="ECO:0000313" key="14">
    <source>
        <dbReference type="EMBL" id="MXQ65556.1"/>
    </source>
</evidence>
<dbReference type="AlphaFoldDB" id="A0A6I4WC28"/>
<evidence type="ECO:0000256" key="7">
    <source>
        <dbReference type="ARBA" id="ARBA00022777"/>
    </source>
</evidence>
<evidence type="ECO:0000256" key="2">
    <source>
        <dbReference type="ARBA" id="ARBA00004236"/>
    </source>
</evidence>
<comment type="subcellular location">
    <subcellularLocation>
        <location evidence="2">Cell membrane</location>
    </subcellularLocation>
</comment>
<dbReference type="SUPFAM" id="SSF158472">
    <property type="entry name" value="HAMP domain-like"/>
    <property type="match status" value="1"/>
</dbReference>
<evidence type="ECO:0000313" key="15">
    <source>
        <dbReference type="Proteomes" id="UP000431901"/>
    </source>
</evidence>
<dbReference type="Pfam" id="PF00512">
    <property type="entry name" value="HisKA"/>
    <property type="match status" value="1"/>
</dbReference>
<evidence type="ECO:0000256" key="9">
    <source>
        <dbReference type="ARBA" id="ARBA00023012"/>
    </source>
</evidence>
<keyword evidence="8 11" id="KW-1133">Transmembrane helix</keyword>
<dbReference type="GO" id="GO:0005886">
    <property type="term" value="C:plasma membrane"/>
    <property type="evidence" value="ECO:0007669"/>
    <property type="project" value="UniProtKB-SubCell"/>
</dbReference>
<dbReference type="SUPFAM" id="SSF55874">
    <property type="entry name" value="ATPase domain of HSP90 chaperone/DNA topoisomerase II/histidine kinase"/>
    <property type="match status" value="1"/>
</dbReference>
<dbReference type="PROSITE" id="PS50109">
    <property type="entry name" value="HIS_KIN"/>
    <property type="match status" value="1"/>
</dbReference>
<comment type="catalytic activity">
    <reaction evidence="1">
        <text>ATP + protein L-histidine = ADP + protein N-phospho-L-histidine.</text>
        <dbReference type="EC" id="2.7.13.3"/>
    </reaction>
</comment>
<comment type="caution">
    <text evidence="14">The sequence shown here is derived from an EMBL/GenBank/DDBJ whole genome shotgun (WGS) entry which is preliminary data.</text>
</comment>
<gene>
    <name evidence="14" type="ORF">GQ466_16125</name>
</gene>
<reference evidence="14 15" key="1">
    <citation type="submission" date="2019-12" db="EMBL/GenBank/DDBJ databases">
        <title>Nocardia macrotermitis sp. nov. and Nocardia aurantia sp. nov., isolated from the gut of the fungus growing-termite Macrotermes natalensis.</title>
        <authorList>
            <person name="Christine B."/>
            <person name="Rene B."/>
        </authorList>
    </citation>
    <scope>NUCLEOTIDE SEQUENCE [LARGE SCALE GENOMIC DNA]</scope>
    <source>
        <strain evidence="14 15">DSM 102126</strain>
    </source>
</reference>
<evidence type="ECO:0000256" key="3">
    <source>
        <dbReference type="ARBA" id="ARBA00012438"/>
    </source>
</evidence>
<keyword evidence="15" id="KW-1185">Reference proteome</keyword>
<organism evidence="14 15">
    <name type="scientific">Actinomadura rayongensis</name>
    <dbReference type="NCBI Taxonomy" id="1429076"/>
    <lineage>
        <taxon>Bacteria</taxon>
        <taxon>Bacillati</taxon>
        <taxon>Actinomycetota</taxon>
        <taxon>Actinomycetes</taxon>
        <taxon>Streptosporangiales</taxon>
        <taxon>Thermomonosporaceae</taxon>
        <taxon>Actinomadura</taxon>
    </lineage>
</organism>
<dbReference type="CDD" id="cd06225">
    <property type="entry name" value="HAMP"/>
    <property type="match status" value="1"/>
</dbReference>
<protein>
    <recommendedName>
        <fullName evidence="3">histidine kinase</fullName>
        <ecNumber evidence="3">2.7.13.3</ecNumber>
    </recommendedName>
</protein>
<evidence type="ECO:0000256" key="11">
    <source>
        <dbReference type="SAM" id="Phobius"/>
    </source>
</evidence>
<dbReference type="SMART" id="SM00387">
    <property type="entry name" value="HATPase_c"/>
    <property type="match status" value="1"/>
</dbReference>
<dbReference type="PROSITE" id="PS50885">
    <property type="entry name" value="HAMP"/>
    <property type="match status" value="1"/>
</dbReference>
<dbReference type="SUPFAM" id="SSF47384">
    <property type="entry name" value="Homodimeric domain of signal transducing histidine kinase"/>
    <property type="match status" value="1"/>
</dbReference>
<evidence type="ECO:0000256" key="8">
    <source>
        <dbReference type="ARBA" id="ARBA00022989"/>
    </source>
</evidence>
<dbReference type="Proteomes" id="UP000431901">
    <property type="component" value="Unassembled WGS sequence"/>
</dbReference>
<feature type="transmembrane region" description="Helical" evidence="11">
    <location>
        <begin position="12"/>
        <end position="39"/>
    </location>
</feature>
<feature type="transmembrane region" description="Helical" evidence="11">
    <location>
        <begin position="86"/>
        <end position="104"/>
    </location>
</feature>
<dbReference type="PANTHER" id="PTHR45436">
    <property type="entry name" value="SENSOR HISTIDINE KINASE YKOH"/>
    <property type="match status" value="1"/>
</dbReference>
<dbReference type="GO" id="GO:0000155">
    <property type="term" value="F:phosphorelay sensor kinase activity"/>
    <property type="evidence" value="ECO:0007669"/>
    <property type="project" value="InterPro"/>
</dbReference>
<dbReference type="EC" id="2.7.13.3" evidence="3"/>
<feature type="domain" description="Histidine kinase" evidence="12">
    <location>
        <begin position="166"/>
        <end position="381"/>
    </location>
</feature>
<evidence type="ECO:0000259" key="13">
    <source>
        <dbReference type="PROSITE" id="PS50885"/>
    </source>
</evidence>
<evidence type="ECO:0000256" key="4">
    <source>
        <dbReference type="ARBA" id="ARBA00022553"/>
    </source>
</evidence>
<dbReference type="SMART" id="SM00304">
    <property type="entry name" value="HAMP"/>
    <property type="match status" value="1"/>
</dbReference>
<evidence type="ECO:0000256" key="1">
    <source>
        <dbReference type="ARBA" id="ARBA00000085"/>
    </source>
</evidence>
<keyword evidence="9" id="KW-0902">Two-component regulatory system</keyword>
<keyword evidence="10 11" id="KW-0472">Membrane</keyword>
<evidence type="ECO:0000259" key="12">
    <source>
        <dbReference type="PROSITE" id="PS50109"/>
    </source>
</evidence>
<dbReference type="CDD" id="cd00082">
    <property type="entry name" value="HisKA"/>
    <property type="match status" value="1"/>
</dbReference>
<dbReference type="InterPro" id="IPR050428">
    <property type="entry name" value="TCS_sensor_his_kinase"/>
</dbReference>
<proteinExistence type="predicted"/>
<dbReference type="InterPro" id="IPR036890">
    <property type="entry name" value="HATPase_C_sf"/>
</dbReference>
<dbReference type="InterPro" id="IPR036097">
    <property type="entry name" value="HisK_dim/P_sf"/>
</dbReference>
<keyword evidence="6 11" id="KW-0812">Transmembrane</keyword>
<dbReference type="EMBL" id="WUTW01000002">
    <property type="protein sequence ID" value="MXQ65556.1"/>
    <property type="molecule type" value="Genomic_DNA"/>
</dbReference>
<dbReference type="PANTHER" id="PTHR45436:SF5">
    <property type="entry name" value="SENSOR HISTIDINE KINASE TRCS"/>
    <property type="match status" value="1"/>
</dbReference>
<dbReference type="InterPro" id="IPR003594">
    <property type="entry name" value="HATPase_dom"/>
</dbReference>
<keyword evidence="7" id="KW-0418">Kinase</keyword>
<dbReference type="RefSeq" id="WP_161103634.1">
    <property type="nucleotide sequence ID" value="NZ_JBHLYI010000006.1"/>
</dbReference>
<dbReference type="OrthoDB" id="3224230at2"/>
<accession>A0A6I4WC28</accession>
<keyword evidence="4" id="KW-0597">Phosphoprotein</keyword>
<dbReference type="Gene3D" id="1.10.287.130">
    <property type="match status" value="1"/>
</dbReference>
<evidence type="ECO:0000256" key="6">
    <source>
        <dbReference type="ARBA" id="ARBA00022692"/>
    </source>
</evidence>
<dbReference type="SMART" id="SM00388">
    <property type="entry name" value="HisKA"/>
    <property type="match status" value="1"/>
</dbReference>
<dbReference type="Gene3D" id="3.30.565.10">
    <property type="entry name" value="Histidine kinase-like ATPase, C-terminal domain"/>
    <property type="match status" value="1"/>
</dbReference>